<comment type="subcellular location">
    <subcellularLocation>
        <location evidence="1">Mitochondrion inner membrane</location>
        <topology evidence="1">Single-pass membrane protein</topology>
    </subcellularLocation>
</comment>
<sequence length="210" mass="24344">MDVGSCSVFEAEIKKKQGERKRKSLHLDHFSLTTMLHLTTGRVGSLLAQRVTAALTSSSVRMASHGHEVAANEDLSQPMYWDSTNVPLPDRRYKVTLSSEDERLKQKEKGPWDQLSKEEKLALYRLSFSQTFSEMNQPSAEWKTVVGTIFIFLGLTGLIVWWQKVYVFPKPPRTFDDEWQAKQLQRMLEMRMNPIEGISSKWDYEKGQWK</sequence>
<proteinExistence type="inferred from homology"/>
<evidence type="ECO:0000256" key="8">
    <source>
        <dbReference type="ARBA" id="ARBA00023128"/>
    </source>
</evidence>
<dbReference type="PANTHER" id="PTHR10707:SF15">
    <property type="entry name" value="CYTOCHROME C OXIDASE SUBUNIT 4"/>
    <property type="match status" value="1"/>
</dbReference>
<keyword evidence="6" id="KW-0999">Mitochondrion inner membrane</keyword>
<dbReference type="InterPro" id="IPR004203">
    <property type="entry name" value="Cyt_c_oxidase_su4_fam"/>
</dbReference>
<keyword evidence="7 10" id="KW-1133">Transmembrane helix</keyword>
<name>A0AAV6SU89_SOLSE</name>
<keyword evidence="5 10" id="KW-0812">Transmembrane</keyword>
<evidence type="ECO:0000256" key="5">
    <source>
        <dbReference type="ARBA" id="ARBA00022692"/>
    </source>
</evidence>
<organism evidence="11 12">
    <name type="scientific">Solea senegalensis</name>
    <name type="common">Senegalese sole</name>
    <dbReference type="NCBI Taxonomy" id="28829"/>
    <lineage>
        <taxon>Eukaryota</taxon>
        <taxon>Metazoa</taxon>
        <taxon>Chordata</taxon>
        <taxon>Craniata</taxon>
        <taxon>Vertebrata</taxon>
        <taxon>Euteleostomi</taxon>
        <taxon>Actinopterygii</taxon>
        <taxon>Neopterygii</taxon>
        <taxon>Teleostei</taxon>
        <taxon>Neoteleostei</taxon>
        <taxon>Acanthomorphata</taxon>
        <taxon>Carangaria</taxon>
        <taxon>Pleuronectiformes</taxon>
        <taxon>Pleuronectoidei</taxon>
        <taxon>Soleidae</taxon>
        <taxon>Solea</taxon>
    </lineage>
</organism>
<gene>
    <name evidence="11" type="ORF">JOB18_033889</name>
</gene>
<dbReference type="Pfam" id="PF02936">
    <property type="entry name" value="COX4"/>
    <property type="match status" value="1"/>
</dbReference>
<dbReference type="Proteomes" id="UP000693946">
    <property type="component" value="Linkage Group LG11"/>
</dbReference>
<evidence type="ECO:0000256" key="2">
    <source>
        <dbReference type="ARBA" id="ARBA00004673"/>
    </source>
</evidence>
<keyword evidence="8" id="KW-0496">Mitochondrion</keyword>
<comment type="caution">
    <text evidence="11">The sequence shown here is derived from an EMBL/GenBank/DDBJ whole genome shotgun (WGS) entry which is preliminary data.</text>
</comment>
<comment type="pathway">
    <text evidence="2">Energy metabolism; oxidative phosphorylation.</text>
</comment>
<comment type="subunit">
    <text evidence="4">Component of the cytochrome c oxidase (complex IV, CIV), a multisubunit enzyme composed of 14 subunits. The complex is composed of a catalytic core of 3 subunits MT-CO1, MT-CO2 and MT-CO3, encoded in the mitochondrial DNA, and 11 supernumerary subunits COX4I, COX5A, COX5B, COX6A, COX6B, COX6C, COX7A, COX7B, COX7C, COX8 and NDUFA4, which are encoded in the nuclear genome. The complex exists as a monomer or a dimer and forms supercomplexes (SCs) in the inner mitochondrial membrane with NADH-ubiquinone oxidoreductase (complex I, CI) and ubiquinol-cytochrome c oxidoreductase (cytochrome b-c1 complex, complex III, CIII), resulting in different assemblies (supercomplex SCI(1)III(2)IV(1) and megacomplex MCI(2)III(2)IV(2)).</text>
</comment>
<feature type="transmembrane region" description="Helical" evidence="10">
    <location>
        <begin position="144"/>
        <end position="162"/>
    </location>
</feature>
<dbReference type="GO" id="GO:0006123">
    <property type="term" value="P:mitochondrial electron transport, cytochrome c to oxygen"/>
    <property type="evidence" value="ECO:0007669"/>
    <property type="project" value="InterPro"/>
</dbReference>
<dbReference type="AlphaFoldDB" id="A0AAV6SU89"/>
<evidence type="ECO:0000256" key="10">
    <source>
        <dbReference type="SAM" id="Phobius"/>
    </source>
</evidence>
<accession>A0AAV6SU89</accession>
<evidence type="ECO:0000256" key="6">
    <source>
        <dbReference type="ARBA" id="ARBA00022792"/>
    </source>
</evidence>
<evidence type="ECO:0000313" key="11">
    <source>
        <dbReference type="EMBL" id="KAG7520672.1"/>
    </source>
</evidence>
<dbReference type="EMBL" id="JAGKHQ010000003">
    <property type="protein sequence ID" value="KAG7520672.1"/>
    <property type="molecule type" value="Genomic_DNA"/>
</dbReference>
<dbReference type="FunFam" id="1.10.442.10:FF:000001">
    <property type="entry name" value="Cytochrome c oxidase subunit 4 isoform 1"/>
    <property type="match status" value="1"/>
</dbReference>
<evidence type="ECO:0000256" key="9">
    <source>
        <dbReference type="ARBA" id="ARBA00023136"/>
    </source>
</evidence>
<protein>
    <submittedName>
        <fullName evidence="11">Cytochrome c oxidase subunit 4 isoform 2, mitochondrial-like</fullName>
    </submittedName>
</protein>
<comment type="similarity">
    <text evidence="3">Belongs to the cytochrome c oxidase IV family.</text>
</comment>
<dbReference type="CDD" id="cd00922">
    <property type="entry name" value="Cyt_c_Oxidase_IV"/>
    <property type="match status" value="1"/>
</dbReference>
<keyword evidence="9 10" id="KW-0472">Membrane</keyword>
<keyword evidence="12" id="KW-1185">Reference proteome</keyword>
<evidence type="ECO:0000256" key="1">
    <source>
        <dbReference type="ARBA" id="ARBA00004434"/>
    </source>
</evidence>
<reference evidence="11 12" key="1">
    <citation type="journal article" date="2021" name="Sci. Rep.">
        <title>Chromosome anchoring in Senegalese sole (Solea senegalensis) reveals sex-associated markers and genome rearrangements in flatfish.</title>
        <authorList>
            <person name="Guerrero-Cozar I."/>
            <person name="Gomez-Garrido J."/>
            <person name="Berbel C."/>
            <person name="Martinez-Blanch J.F."/>
            <person name="Alioto T."/>
            <person name="Claros M.G."/>
            <person name="Gagnaire P.A."/>
            <person name="Manchado M."/>
        </authorList>
    </citation>
    <scope>NUCLEOTIDE SEQUENCE [LARGE SCALE GENOMIC DNA]</scope>
    <source>
        <strain evidence="11">Sse05_10M</strain>
    </source>
</reference>
<evidence type="ECO:0000256" key="4">
    <source>
        <dbReference type="ARBA" id="ARBA00011485"/>
    </source>
</evidence>
<evidence type="ECO:0000256" key="3">
    <source>
        <dbReference type="ARBA" id="ARBA00008135"/>
    </source>
</evidence>
<evidence type="ECO:0000313" key="12">
    <source>
        <dbReference type="Proteomes" id="UP000693946"/>
    </source>
</evidence>
<dbReference type="PANTHER" id="PTHR10707">
    <property type="entry name" value="CYTOCHROME C OXIDASE SUBUNIT IV"/>
    <property type="match status" value="1"/>
</dbReference>
<evidence type="ECO:0000256" key="7">
    <source>
        <dbReference type="ARBA" id="ARBA00022989"/>
    </source>
</evidence>
<dbReference type="GO" id="GO:0005743">
    <property type="term" value="C:mitochondrial inner membrane"/>
    <property type="evidence" value="ECO:0007669"/>
    <property type="project" value="UniProtKB-SubCell"/>
</dbReference>